<proteinExistence type="predicted"/>
<dbReference type="InterPro" id="IPR015946">
    <property type="entry name" value="KH_dom-like_a/b"/>
</dbReference>
<reference evidence="1 2" key="1">
    <citation type="submission" date="2017-12" db="EMBL/GenBank/DDBJ databases">
        <title>Phylogenetic diversity of female urinary microbiome.</title>
        <authorList>
            <person name="Thomas-White K."/>
            <person name="Wolfe A.J."/>
        </authorList>
    </citation>
    <scope>NUCLEOTIDE SEQUENCE [LARGE SCALE GENOMIC DNA]</scope>
    <source>
        <strain evidence="1 2">UMB0250</strain>
    </source>
</reference>
<comment type="caution">
    <text evidence="1">The sequence shown here is derived from an EMBL/GenBank/DDBJ whole genome shotgun (WGS) entry which is preliminary data.</text>
</comment>
<organism evidence="1 2">
    <name type="scientific">Schaalia turicensis</name>
    <dbReference type="NCBI Taxonomy" id="131111"/>
    <lineage>
        <taxon>Bacteria</taxon>
        <taxon>Bacillati</taxon>
        <taxon>Actinomycetota</taxon>
        <taxon>Actinomycetes</taxon>
        <taxon>Actinomycetales</taxon>
        <taxon>Actinomycetaceae</taxon>
        <taxon>Schaalia</taxon>
    </lineage>
</organism>
<dbReference type="Proteomes" id="UP000234545">
    <property type="component" value="Unassembled WGS sequence"/>
</dbReference>
<dbReference type="InterPro" id="IPR003718">
    <property type="entry name" value="OsmC/Ohr_fam"/>
</dbReference>
<protein>
    <submittedName>
        <fullName evidence="1">Osmotically inducible protein OsmC</fullName>
    </submittedName>
</protein>
<accession>A0A2I1I5T8</accession>
<name>A0A2I1I5T8_9ACTO</name>
<evidence type="ECO:0000313" key="2">
    <source>
        <dbReference type="Proteomes" id="UP000234545"/>
    </source>
</evidence>
<gene>
    <name evidence="1" type="ORF">CYJ25_03940</name>
</gene>
<sequence length="148" mass="16376">MSETQETPVLSPALYLQREGVRQYSATNPRGAQVLIGDGPGRFSPGELLKIAVAGCNAMSSDKRLTDRLGEDFEQVVAVSAQYLESEDRFTHFDVELIQDLSSVDEEERQKMIRRASGAIERNCTIGHTVTKGATYEKTFTNESVSED</sequence>
<dbReference type="EMBL" id="PKKJ01000003">
    <property type="protein sequence ID" value="PKY66505.1"/>
    <property type="molecule type" value="Genomic_DNA"/>
</dbReference>
<dbReference type="OrthoDB" id="4703953at2"/>
<evidence type="ECO:0000313" key="1">
    <source>
        <dbReference type="EMBL" id="PKY66505.1"/>
    </source>
</evidence>
<dbReference type="SUPFAM" id="SSF82784">
    <property type="entry name" value="OsmC-like"/>
    <property type="match status" value="1"/>
</dbReference>
<dbReference type="Gene3D" id="3.30.300.20">
    <property type="match status" value="1"/>
</dbReference>
<dbReference type="RefSeq" id="WP_101627905.1">
    <property type="nucleotide sequence ID" value="NZ_JBCOMK010000027.1"/>
</dbReference>
<dbReference type="Pfam" id="PF02566">
    <property type="entry name" value="OsmC"/>
    <property type="match status" value="1"/>
</dbReference>
<dbReference type="InterPro" id="IPR036102">
    <property type="entry name" value="OsmC/Ohrsf"/>
</dbReference>
<dbReference type="AlphaFoldDB" id="A0A2I1I5T8"/>